<name>A0A059FBG0_9PROT</name>
<sequence length="321" mass="33217">MQIKGWRLSAAFPFVNAAAGLSLLFAATACGRQESPTPSPSESTEISGEIELPAVWSTRPLQGKVRDVALSSGSGAILAVAYDAGGLEFFDMEGDRLGEPTRFHLRDLADGRAANIQGTQLTLFPGVTDAGVLKAYVFGTGLVAPAQIDLPIPEERMVEGLCTGDAGTQGLMRLAYWTISDNRTLRTGVVSQAGEDLVWTQEADTEAGFPITSCVFAYDTLVASPRSAASASLTRGDTSALLSIEAGGPLQISTDLGMTTSNVTVRDGITITAPDAPTAVTAHGTLPAGGYPGGVVVIAGETSEGTHQVVFVDPSAITLED</sequence>
<dbReference type="PROSITE" id="PS51257">
    <property type="entry name" value="PROKAR_LIPOPROTEIN"/>
    <property type="match status" value="1"/>
</dbReference>
<keyword evidence="3" id="KW-1185">Reference proteome</keyword>
<protein>
    <recommendedName>
        <fullName evidence="4">Lipoprotein</fullName>
    </recommendedName>
</protein>
<dbReference type="EMBL" id="ARYI01000017">
    <property type="protein sequence ID" value="KCZ87896.1"/>
    <property type="molecule type" value="Genomic_DNA"/>
</dbReference>
<dbReference type="AlphaFoldDB" id="A0A059FBG0"/>
<evidence type="ECO:0000256" key="1">
    <source>
        <dbReference type="SAM" id="SignalP"/>
    </source>
</evidence>
<accession>A0A059FBG0</accession>
<gene>
    <name evidence="2" type="ORF">HHI_15633</name>
</gene>
<proteinExistence type="predicted"/>
<dbReference type="PATRIC" id="fig|1280951.3.peg.3154"/>
<evidence type="ECO:0000313" key="3">
    <source>
        <dbReference type="Proteomes" id="UP000025061"/>
    </source>
</evidence>
<evidence type="ECO:0000313" key="2">
    <source>
        <dbReference type="EMBL" id="KCZ87896.1"/>
    </source>
</evidence>
<dbReference type="Proteomes" id="UP000025061">
    <property type="component" value="Unassembled WGS sequence"/>
</dbReference>
<keyword evidence="1" id="KW-0732">Signal</keyword>
<evidence type="ECO:0008006" key="4">
    <source>
        <dbReference type="Google" id="ProtNLM"/>
    </source>
</evidence>
<feature type="chain" id="PRO_5001577171" description="Lipoprotein" evidence="1">
    <location>
        <begin position="18"/>
        <end position="321"/>
    </location>
</feature>
<reference evidence="2 3" key="1">
    <citation type="submission" date="2013-04" db="EMBL/GenBank/DDBJ databases">
        <title>Hyphomonas hirschiana VP5 Genome Sequencing.</title>
        <authorList>
            <person name="Lai Q."/>
            <person name="Shao Z."/>
        </authorList>
    </citation>
    <scope>NUCLEOTIDE SEQUENCE [LARGE SCALE GENOMIC DNA]</scope>
    <source>
        <strain evidence="2 3">VP5</strain>
    </source>
</reference>
<organism evidence="2 3">
    <name type="scientific">Hyphomonas hirschiana VP5</name>
    <dbReference type="NCBI Taxonomy" id="1280951"/>
    <lineage>
        <taxon>Bacteria</taxon>
        <taxon>Pseudomonadati</taxon>
        <taxon>Pseudomonadota</taxon>
        <taxon>Alphaproteobacteria</taxon>
        <taxon>Hyphomonadales</taxon>
        <taxon>Hyphomonadaceae</taxon>
        <taxon>Hyphomonas</taxon>
    </lineage>
</organism>
<feature type="signal peptide" evidence="1">
    <location>
        <begin position="1"/>
        <end position="17"/>
    </location>
</feature>
<comment type="caution">
    <text evidence="2">The sequence shown here is derived from an EMBL/GenBank/DDBJ whole genome shotgun (WGS) entry which is preliminary data.</text>
</comment>